<dbReference type="Proteomes" id="UP000193719">
    <property type="component" value="Unassembled WGS sequence"/>
</dbReference>
<keyword evidence="5 10" id="KW-0653">Protein transport</keyword>
<evidence type="ECO:0000256" key="5">
    <source>
        <dbReference type="ARBA" id="ARBA00022927"/>
    </source>
</evidence>
<evidence type="ECO:0000256" key="10">
    <source>
        <dbReference type="RuleBase" id="RU365075"/>
    </source>
</evidence>
<reference evidence="14 15" key="1">
    <citation type="submission" date="2016-08" db="EMBL/GenBank/DDBJ databases">
        <title>Genomes of anaerobic fungi encode conserved fungal cellulosomes for biomass hydrolysis.</title>
        <authorList>
            <consortium name="DOE Joint Genome Institute"/>
            <person name="Haitjema C.H."/>
            <person name="Gilmore S.P."/>
            <person name="Henske J.K."/>
            <person name="Solomon K.V."/>
            <person name="De Groot R."/>
            <person name="Kuo A."/>
            <person name="Mondo S.J."/>
            <person name="Salamov A.A."/>
            <person name="Labutti K."/>
            <person name="Zhao Z."/>
            <person name="Chiniquy J."/>
            <person name="Barry K."/>
            <person name="Brewer H.M."/>
            <person name="Purvine S.O."/>
            <person name="Wright A.T."/>
            <person name="Boxma B."/>
            <person name="Van Alen T."/>
            <person name="Hackstein J.H."/>
            <person name="Baker S.E."/>
            <person name="Grigoriev I.V."/>
            <person name="O'Malley M.A."/>
        </authorList>
    </citation>
    <scope>NUCLEOTIDE SEQUENCE [LARGE SCALE GENOMIC DNA]</scope>
    <source>
        <strain evidence="15">finn</strain>
    </source>
</reference>
<dbReference type="InterPro" id="IPR048369">
    <property type="entry name" value="COG6_C"/>
</dbReference>
<dbReference type="EMBL" id="MCFH01000040">
    <property type="protein sequence ID" value="ORX45397.1"/>
    <property type="molecule type" value="Genomic_DNA"/>
</dbReference>
<evidence type="ECO:0000256" key="9">
    <source>
        <dbReference type="ARBA" id="ARBA00043873"/>
    </source>
</evidence>
<evidence type="ECO:0000313" key="14">
    <source>
        <dbReference type="EMBL" id="ORX45397.1"/>
    </source>
</evidence>
<evidence type="ECO:0000256" key="3">
    <source>
        <dbReference type="ARBA" id="ARBA00020973"/>
    </source>
</evidence>
<evidence type="ECO:0000256" key="7">
    <source>
        <dbReference type="ARBA" id="ARBA00023136"/>
    </source>
</evidence>
<evidence type="ECO:0000256" key="1">
    <source>
        <dbReference type="ARBA" id="ARBA00004395"/>
    </source>
</evidence>
<dbReference type="STRING" id="1754191.A0A1Y1V405"/>
<reference evidence="14 15" key="2">
    <citation type="submission" date="2016-08" db="EMBL/GenBank/DDBJ databases">
        <title>Pervasive Adenine N6-methylation of Active Genes in Fungi.</title>
        <authorList>
            <consortium name="DOE Joint Genome Institute"/>
            <person name="Mondo S.J."/>
            <person name="Dannebaum R.O."/>
            <person name="Kuo R.C."/>
            <person name="Labutti K."/>
            <person name="Haridas S."/>
            <person name="Kuo A."/>
            <person name="Salamov A."/>
            <person name="Ahrendt S.R."/>
            <person name="Lipzen A."/>
            <person name="Sullivan W."/>
            <person name="Andreopoulos W.B."/>
            <person name="Clum A."/>
            <person name="Lindquist E."/>
            <person name="Daum C."/>
            <person name="Ramamoorthy G.K."/>
            <person name="Gryganskyi A."/>
            <person name="Culley D."/>
            <person name="Magnuson J.K."/>
            <person name="James T.Y."/>
            <person name="O'Malley M.A."/>
            <person name="Stajich J.E."/>
            <person name="Spatafora J.W."/>
            <person name="Visel A."/>
            <person name="Grigoriev I.V."/>
        </authorList>
    </citation>
    <scope>NUCLEOTIDE SEQUENCE [LARGE SCALE GENOMIC DNA]</scope>
    <source>
        <strain evidence="15">finn</strain>
    </source>
</reference>
<keyword evidence="4 10" id="KW-0813">Transport</keyword>
<evidence type="ECO:0000259" key="13">
    <source>
        <dbReference type="Pfam" id="PF20653"/>
    </source>
</evidence>
<organism evidence="14 15">
    <name type="scientific">Piromyces finnis</name>
    <dbReference type="NCBI Taxonomy" id="1754191"/>
    <lineage>
        <taxon>Eukaryota</taxon>
        <taxon>Fungi</taxon>
        <taxon>Fungi incertae sedis</taxon>
        <taxon>Chytridiomycota</taxon>
        <taxon>Chytridiomycota incertae sedis</taxon>
        <taxon>Neocallimastigomycetes</taxon>
        <taxon>Neocallimastigales</taxon>
        <taxon>Neocallimastigaceae</taxon>
        <taxon>Piromyces</taxon>
    </lineage>
</organism>
<dbReference type="PANTHER" id="PTHR21506:SF0">
    <property type="entry name" value="CONSERVED OLIGOMERIC GOLGI COMPLEX SUBUNIT 6"/>
    <property type="match status" value="1"/>
</dbReference>
<feature type="coiled-coil region" evidence="11">
    <location>
        <begin position="67"/>
        <end position="101"/>
    </location>
</feature>
<dbReference type="GO" id="GO:0000139">
    <property type="term" value="C:Golgi membrane"/>
    <property type="evidence" value="ECO:0007669"/>
    <property type="project" value="UniProtKB-SubCell"/>
</dbReference>
<comment type="function">
    <text evidence="10">Acts as component of the peripheral membrane COG complex that is involved in intra-Golgi protein trafficking. COG is located at the cis-Golgi, and regulates tethering of retrograde intra-Golgi vesicles and possibly a number of other membrane trafficking events.</text>
</comment>
<comment type="caution">
    <text evidence="14">The sequence shown here is derived from an EMBL/GenBank/DDBJ whole genome shotgun (WGS) entry which is preliminary data.</text>
</comment>
<evidence type="ECO:0000256" key="2">
    <source>
        <dbReference type="ARBA" id="ARBA00011023"/>
    </source>
</evidence>
<protein>
    <recommendedName>
        <fullName evidence="3 10">Conserved oligomeric Golgi complex subunit 6</fullName>
        <shortName evidence="10">COG complex subunit 6</shortName>
    </recommendedName>
    <alternativeName>
        <fullName evidence="8 10">Component of oligomeric Golgi complex 6</fullName>
    </alternativeName>
</protein>
<accession>A0A1Y1V405</accession>
<feature type="domain" description="Conserved Oligomeric Golgi complex subunit 6 C-terminal" evidence="13">
    <location>
        <begin position="183"/>
        <end position="668"/>
    </location>
</feature>
<dbReference type="SMART" id="SM01087">
    <property type="entry name" value="COG6"/>
    <property type="match status" value="1"/>
</dbReference>
<dbReference type="Pfam" id="PF06419">
    <property type="entry name" value="COG6_N"/>
    <property type="match status" value="1"/>
</dbReference>
<dbReference type="PANTHER" id="PTHR21506">
    <property type="entry name" value="COMPONENT OF OLIGOMERIC GOLGI COMPLEX 6"/>
    <property type="match status" value="1"/>
</dbReference>
<dbReference type="InterPro" id="IPR010490">
    <property type="entry name" value="COG6"/>
</dbReference>
<evidence type="ECO:0000256" key="4">
    <source>
        <dbReference type="ARBA" id="ARBA00022448"/>
    </source>
</evidence>
<dbReference type="InterPro" id="IPR048368">
    <property type="entry name" value="COG6_N"/>
</dbReference>
<comment type="function">
    <text evidence="9">Acts as a component of the peripheral membrane COG complex that is involved in intra-Golgi protein trafficking. COG is located at the cis-Golgi, and regulates tethering of retrograde intra-Golgi vesicles and possibly a number of other membrane trafficking events.</text>
</comment>
<dbReference type="OrthoDB" id="272987at2759"/>
<keyword evidence="6 10" id="KW-0333">Golgi apparatus</keyword>
<comment type="similarity">
    <text evidence="2 10">Belongs to the COG6 family.</text>
</comment>
<evidence type="ECO:0000256" key="6">
    <source>
        <dbReference type="ARBA" id="ARBA00023034"/>
    </source>
</evidence>
<name>A0A1Y1V405_9FUNG</name>
<evidence type="ECO:0000256" key="11">
    <source>
        <dbReference type="SAM" id="Coils"/>
    </source>
</evidence>
<keyword evidence="7 10" id="KW-0472">Membrane</keyword>
<comment type="subunit">
    <text evidence="10">Component of the conserved oligomeric Golgi complex.</text>
</comment>
<keyword evidence="15" id="KW-1185">Reference proteome</keyword>
<evidence type="ECO:0000313" key="15">
    <source>
        <dbReference type="Proteomes" id="UP000193719"/>
    </source>
</evidence>
<dbReference type="AlphaFoldDB" id="A0A1Y1V405"/>
<comment type="subcellular location">
    <subcellularLocation>
        <location evidence="1 10">Golgi apparatus membrane</location>
        <topology evidence="1 10">Peripheral membrane protein</topology>
    </subcellularLocation>
</comment>
<dbReference type="GO" id="GO:0015031">
    <property type="term" value="P:protein transport"/>
    <property type="evidence" value="ECO:0007669"/>
    <property type="project" value="UniProtKB-KW"/>
</dbReference>
<feature type="domain" description="Conserved oligomeric complex COG6 N-terminal" evidence="12">
    <location>
        <begin position="40"/>
        <end position="151"/>
    </location>
</feature>
<proteinExistence type="inferred from homology"/>
<dbReference type="Pfam" id="PF20653">
    <property type="entry name" value="COG6_C"/>
    <property type="match status" value="1"/>
</dbReference>
<sequence>MDILQPQTKLNKTNPLSNKLQKLLSISLENEQTKEAFKELSTFYTDNTAVARRNLMSNIEQQEMLINNTFLNSLKKVNDEIVLLENELNSMNSMFNEMANELSEKKNSMKHIIKQTDILDKEKKQLQLKKNISENFLSKFTLTEEEIQCLTVRGPLQKSFFNAMLHLQKIINDCQILLISNNQNAGVEILDKMSSYQEKAFENLFHWAQAETRIMTKENPEITSLFRDTLVILRQRQVLFQLCMDEIAQIRREAIVKSFINALTVGGPEGIPRPIEFFAHDPLRYVGDMLAWIHQTLASEREMLQGLFDVRGKKMEDNENLSTNPDDQNSQEFYDDAEKIISIVPDNETIVELLNKILEGTCRPLQVRIEQIFRTNNIGVVEIYRIYSLLQFYHNTIENVLGSEAFINVTLQKLIENALEIFYNNLRIQGEQLLEYNEAISQDLQPSSILKEGIMQLKSIMASYDTSLVSSNDKEAGFAEILSLLIDPIMQFVGLSSTNLNKYDSAIYMINSLTLLQSTLNQYSFTKKSAEKINVEIGVYIDILIHEEYINILNQSGLESIIHSIQTAKRENKQLQSLQGMEIKDINEAMKKFDEFLCSVSLDLSRNLMALSQNDLAIKIGQNGISQFIQNYEELYNSLMDPANNYINSSGPETLSNLHTVNELKTLLCLNTDTI</sequence>
<evidence type="ECO:0000256" key="8">
    <source>
        <dbReference type="ARBA" id="ARBA00031348"/>
    </source>
</evidence>
<dbReference type="GO" id="GO:0017119">
    <property type="term" value="C:Golgi transport complex"/>
    <property type="evidence" value="ECO:0007669"/>
    <property type="project" value="UniProtKB-UniRule"/>
</dbReference>
<evidence type="ECO:0000259" key="12">
    <source>
        <dbReference type="Pfam" id="PF06419"/>
    </source>
</evidence>
<dbReference type="GO" id="GO:0006891">
    <property type="term" value="P:intra-Golgi vesicle-mediated transport"/>
    <property type="evidence" value="ECO:0007669"/>
    <property type="project" value="UniProtKB-UniRule"/>
</dbReference>
<gene>
    <name evidence="14" type="ORF">BCR36DRAFT_299794</name>
</gene>
<keyword evidence="11" id="KW-0175">Coiled coil</keyword>